<dbReference type="Proteomes" id="UP001209540">
    <property type="component" value="Unassembled WGS sequence"/>
</dbReference>
<gene>
    <name evidence="1" type="ORF">BDA99DRAFT_542456</name>
</gene>
<protein>
    <submittedName>
        <fullName evidence="1">Uncharacterized protein</fullName>
    </submittedName>
</protein>
<evidence type="ECO:0000313" key="1">
    <source>
        <dbReference type="EMBL" id="KAI9248888.1"/>
    </source>
</evidence>
<accession>A0AAD5JQK3</accession>
<reference evidence="1" key="1">
    <citation type="journal article" date="2022" name="IScience">
        <title>Evolution of zygomycete secretomes and the origins of terrestrial fungal ecologies.</title>
        <authorList>
            <person name="Chang Y."/>
            <person name="Wang Y."/>
            <person name="Mondo S."/>
            <person name="Ahrendt S."/>
            <person name="Andreopoulos W."/>
            <person name="Barry K."/>
            <person name="Beard J."/>
            <person name="Benny G.L."/>
            <person name="Blankenship S."/>
            <person name="Bonito G."/>
            <person name="Cuomo C."/>
            <person name="Desiro A."/>
            <person name="Gervers K.A."/>
            <person name="Hundley H."/>
            <person name="Kuo A."/>
            <person name="LaButti K."/>
            <person name="Lang B.F."/>
            <person name="Lipzen A."/>
            <person name="O'Donnell K."/>
            <person name="Pangilinan J."/>
            <person name="Reynolds N."/>
            <person name="Sandor L."/>
            <person name="Smith M.E."/>
            <person name="Tsang A."/>
            <person name="Grigoriev I.V."/>
            <person name="Stajich J.E."/>
            <person name="Spatafora J.W."/>
        </authorList>
    </citation>
    <scope>NUCLEOTIDE SEQUENCE</scope>
    <source>
        <strain evidence="1">RSA 2281</strain>
    </source>
</reference>
<organism evidence="1 2">
    <name type="scientific">Phascolomyces articulosus</name>
    <dbReference type="NCBI Taxonomy" id="60185"/>
    <lineage>
        <taxon>Eukaryota</taxon>
        <taxon>Fungi</taxon>
        <taxon>Fungi incertae sedis</taxon>
        <taxon>Mucoromycota</taxon>
        <taxon>Mucoromycotina</taxon>
        <taxon>Mucoromycetes</taxon>
        <taxon>Mucorales</taxon>
        <taxon>Lichtheimiaceae</taxon>
        <taxon>Phascolomyces</taxon>
    </lineage>
</organism>
<sequence>MPPPIMVGMTATTVSYYHGFLTQLFQRYAQIYITSQELLDIVGNIKTLTDICLKALDNVSTSGIKHFLNKLKDQLKVANLAYMLWLQYMTMELIFKSYNQ</sequence>
<proteinExistence type="predicted"/>
<dbReference type="EMBL" id="JAIXMP010000037">
    <property type="protein sequence ID" value="KAI9248888.1"/>
    <property type="molecule type" value="Genomic_DNA"/>
</dbReference>
<dbReference type="AlphaFoldDB" id="A0AAD5JQK3"/>
<keyword evidence="2" id="KW-1185">Reference proteome</keyword>
<reference evidence="1" key="2">
    <citation type="submission" date="2023-02" db="EMBL/GenBank/DDBJ databases">
        <authorList>
            <consortium name="DOE Joint Genome Institute"/>
            <person name="Mondo S.J."/>
            <person name="Chang Y."/>
            <person name="Wang Y."/>
            <person name="Ahrendt S."/>
            <person name="Andreopoulos W."/>
            <person name="Barry K."/>
            <person name="Beard J."/>
            <person name="Benny G.L."/>
            <person name="Blankenship S."/>
            <person name="Bonito G."/>
            <person name="Cuomo C."/>
            <person name="Desiro A."/>
            <person name="Gervers K.A."/>
            <person name="Hundley H."/>
            <person name="Kuo A."/>
            <person name="LaButti K."/>
            <person name="Lang B.F."/>
            <person name="Lipzen A."/>
            <person name="O'Donnell K."/>
            <person name="Pangilinan J."/>
            <person name="Reynolds N."/>
            <person name="Sandor L."/>
            <person name="Smith M.W."/>
            <person name="Tsang A."/>
            <person name="Grigoriev I.V."/>
            <person name="Stajich J.E."/>
            <person name="Spatafora J.W."/>
        </authorList>
    </citation>
    <scope>NUCLEOTIDE SEQUENCE</scope>
    <source>
        <strain evidence="1">RSA 2281</strain>
    </source>
</reference>
<comment type="caution">
    <text evidence="1">The sequence shown here is derived from an EMBL/GenBank/DDBJ whole genome shotgun (WGS) entry which is preliminary data.</text>
</comment>
<evidence type="ECO:0000313" key="2">
    <source>
        <dbReference type="Proteomes" id="UP001209540"/>
    </source>
</evidence>
<name>A0AAD5JQK3_9FUNG</name>